<dbReference type="RefSeq" id="WP_007018840.1">
    <property type="nucleotide sequence ID" value="NZ_CH724119.1"/>
</dbReference>
<accession>Q1N098</accession>
<organism evidence="1 2">
    <name type="scientific">Bermanella marisrubri</name>
    <dbReference type="NCBI Taxonomy" id="207949"/>
    <lineage>
        <taxon>Bacteria</taxon>
        <taxon>Pseudomonadati</taxon>
        <taxon>Pseudomonadota</taxon>
        <taxon>Gammaproteobacteria</taxon>
        <taxon>Oceanospirillales</taxon>
        <taxon>Oceanospirillaceae</taxon>
        <taxon>Bermanella</taxon>
    </lineage>
</organism>
<reference evidence="1 2" key="1">
    <citation type="submission" date="2006-03" db="EMBL/GenBank/DDBJ databases">
        <authorList>
            <person name="Pinhassi J."/>
            <person name="Pedros-Alio C."/>
            <person name="Ferriera S."/>
            <person name="Johnson J."/>
            <person name="Kravitz S."/>
            <person name="Halpern A."/>
            <person name="Remington K."/>
            <person name="Beeson K."/>
            <person name="Tran B."/>
            <person name="Rogers Y.-H."/>
            <person name="Friedman R."/>
            <person name="Venter J.C."/>
        </authorList>
    </citation>
    <scope>NUCLEOTIDE SEQUENCE [LARGE SCALE GENOMIC DNA]</scope>
    <source>
        <strain evidence="1 2">RED65</strain>
    </source>
</reference>
<name>Q1N098_9GAMM</name>
<keyword evidence="2" id="KW-1185">Reference proteome</keyword>
<comment type="caution">
    <text evidence="1">The sequence shown here is derived from an EMBL/GenBank/DDBJ whole genome shotgun (WGS) entry which is preliminary data.</text>
</comment>
<dbReference type="AlphaFoldDB" id="Q1N098"/>
<dbReference type="InterPro" id="IPR046237">
    <property type="entry name" value="DUF6270"/>
</dbReference>
<dbReference type="EMBL" id="AAQH01000015">
    <property type="protein sequence ID" value="EAT11619.1"/>
    <property type="molecule type" value="Genomic_DNA"/>
</dbReference>
<dbReference type="Proteomes" id="UP000004263">
    <property type="component" value="Unassembled WGS sequence"/>
</dbReference>
<proteinExistence type="predicted"/>
<sequence length="243" mass="28088">MYCVGLLGSCVTRDAFPLMSIDLSYYIARSSLASIFSNAISVQEDELIVEGKGIFENRMLAYDVLKQSKGKISSLDVDCLILDFIDERFPLLKISDSVVTKSNYLSGAKYFSKLDEGRVKEISRDDPVSFELWKEGFNQLKKIIKGKKIVLHKAYWADKYMDHDKNEVKLFDAAKQKIVQKNNDFLNRLYSYVEANYDNLTVVEVDYNYRWSDFAHKWGVDYFHFGESYYAELAIKLEKAISS</sequence>
<protein>
    <submittedName>
        <fullName evidence="1">Uncharacterized protein</fullName>
    </submittedName>
</protein>
<evidence type="ECO:0000313" key="1">
    <source>
        <dbReference type="EMBL" id="EAT11619.1"/>
    </source>
</evidence>
<dbReference type="STRING" id="207949.RED65_08019"/>
<evidence type="ECO:0000313" key="2">
    <source>
        <dbReference type="Proteomes" id="UP000004263"/>
    </source>
</evidence>
<dbReference type="HOGENOM" id="CLU_062376_1_0_6"/>
<dbReference type="Pfam" id="PF19786">
    <property type="entry name" value="DUF6270"/>
    <property type="match status" value="1"/>
</dbReference>
<gene>
    <name evidence="1" type="ORF">RED65_08019</name>
</gene>